<dbReference type="Proteomes" id="UP001596306">
    <property type="component" value="Unassembled WGS sequence"/>
</dbReference>
<comment type="caution">
    <text evidence="2">The sequence shown here is derived from an EMBL/GenBank/DDBJ whole genome shotgun (WGS) entry which is preliminary data.</text>
</comment>
<protein>
    <recommendedName>
        <fullName evidence="4">DUF1707 domain-containing protein</fullName>
    </recommendedName>
</protein>
<evidence type="ECO:0000313" key="2">
    <source>
        <dbReference type="EMBL" id="MFC6356970.1"/>
    </source>
</evidence>
<name>A0ABW1VIS0_9MICO</name>
<feature type="transmembrane region" description="Helical" evidence="1">
    <location>
        <begin position="65"/>
        <end position="87"/>
    </location>
</feature>
<keyword evidence="1" id="KW-0812">Transmembrane</keyword>
<evidence type="ECO:0008006" key="4">
    <source>
        <dbReference type="Google" id="ProtNLM"/>
    </source>
</evidence>
<keyword evidence="3" id="KW-1185">Reference proteome</keyword>
<proteinExistence type="predicted"/>
<dbReference type="RefSeq" id="WP_386732234.1">
    <property type="nucleotide sequence ID" value="NZ_JBHSTP010000003.1"/>
</dbReference>
<keyword evidence="1" id="KW-1133">Transmembrane helix</keyword>
<evidence type="ECO:0000313" key="3">
    <source>
        <dbReference type="Proteomes" id="UP001596306"/>
    </source>
</evidence>
<organism evidence="2 3">
    <name type="scientific">Luethyella okanaganae</name>
    <dbReference type="NCBI Taxonomy" id="69372"/>
    <lineage>
        <taxon>Bacteria</taxon>
        <taxon>Bacillati</taxon>
        <taxon>Actinomycetota</taxon>
        <taxon>Actinomycetes</taxon>
        <taxon>Micrococcales</taxon>
        <taxon>Microbacteriaceae</taxon>
        <taxon>Luethyella</taxon>
    </lineage>
</organism>
<feature type="transmembrane region" description="Helical" evidence="1">
    <location>
        <begin position="99"/>
        <end position="116"/>
    </location>
</feature>
<gene>
    <name evidence="2" type="ORF">ACFQB0_12720</name>
</gene>
<keyword evidence="1" id="KW-0472">Membrane</keyword>
<dbReference type="EMBL" id="JBHSTP010000003">
    <property type="protein sequence ID" value="MFC6356970.1"/>
    <property type="molecule type" value="Genomic_DNA"/>
</dbReference>
<reference evidence="3" key="1">
    <citation type="journal article" date="2019" name="Int. J. Syst. Evol. Microbiol.">
        <title>The Global Catalogue of Microorganisms (GCM) 10K type strain sequencing project: providing services to taxonomists for standard genome sequencing and annotation.</title>
        <authorList>
            <consortium name="The Broad Institute Genomics Platform"/>
            <consortium name="The Broad Institute Genome Sequencing Center for Infectious Disease"/>
            <person name="Wu L."/>
            <person name="Ma J."/>
        </authorList>
    </citation>
    <scope>NUCLEOTIDE SEQUENCE [LARGE SCALE GENOMIC DNA]</scope>
    <source>
        <strain evidence="3">CCUG 43304</strain>
    </source>
</reference>
<evidence type="ECO:0000256" key="1">
    <source>
        <dbReference type="SAM" id="Phobius"/>
    </source>
</evidence>
<sequence>MAYQRQLAFYLRGHGYAENEIAEILRELREHGSSDAELTQEFGAPSQYAAQFDKKKRVRTLGGRIATAGTLLGLAWIVFILVTLFVFHFDVRELVGPVALWPALAIVIGGVLVGFLSDYLRPTPSSEPAAGAAPGRTDAGR</sequence>
<accession>A0ABW1VIS0</accession>